<sequence>MIRTLIGALGGLVVALLILGVLATFGVWDSIGRVASILGGLVLGMVFGQLGIFIAVWRE</sequence>
<feature type="transmembrane region" description="Helical" evidence="1">
    <location>
        <begin position="34"/>
        <end position="57"/>
    </location>
</feature>
<name>A0A0F9FQ28_9ZZZZ</name>
<keyword evidence="1" id="KW-0812">Transmembrane</keyword>
<organism evidence="2">
    <name type="scientific">marine sediment metagenome</name>
    <dbReference type="NCBI Taxonomy" id="412755"/>
    <lineage>
        <taxon>unclassified sequences</taxon>
        <taxon>metagenomes</taxon>
        <taxon>ecological metagenomes</taxon>
    </lineage>
</organism>
<feature type="transmembrane region" description="Helical" evidence="1">
    <location>
        <begin position="7"/>
        <end position="28"/>
    </location>
</feature>
<reference evidence="2" key="1">
    <citation type="journal article" date="2015" name="Nature">
        <title>Complex archaea that bridge the gap between prokaryotes and eukaryotes.</title>
        <authorList>
            <person name="Spang A."/>
            <person name="Saw J.H."/>
            <person name="Jorgensen S.L."/>
            <person name="Zaremba-Niedzwiedzka K."/>
            <person name="Martijn J."/>
            <person name="Lind A.E."/>
            <person name="van Eijk R."/>
            <person name="Schleper C."/>
            <person name="Guy L."/>
            <person name="Ettema T.J."/>
        </authorList>
    </citation>
    <scope>NUCLEOTIDE SEQUENCE</scope>
</reference>
<keyword evidence="1" id="KW-0472">Membrane</keyword>
<comment type="caution">
    <text evidence="2">The sequence shown here is derived from an EMBL/GenBank/DDBJ whole genome shotgun (WGS) entry which is preliminary data.</text>
</comment>
<dbReference type="AlphaFoldDB" id="A0A0F9FQ28"/>
<keyword evidence="1" id="KW-1133">Transmembrane helix</keyword>
<proteinExistence type="predicted"/>
<protein>
    <submittedName>
        <fullName evidence="2">Uncharacterized protein</fullName>
    </submittedName>
</protein>
<accession>A0A0F9FQ28</accession>
<dbReference type="EMBL" id="LAZR01029511">
    <property type="protein sequence ID" value="KKL59360.1"/>
    <property type="molecule type" value="Genomic_DNA"/>
</dbReference>
<evidence type="ECO:0000256" key="1">
    <source>
        <dbReference type="SAM" id="Phobius"/>
    </source>
</evidence>
<evidence type="ECO:0000313" key="2">
    <source>
        <dbReference type="EMBL" id="KKL59360.1"/>
    </source>
</evidence>
<gene>
    <name evidence="2" type="ORF">LCGC14_2216130</name>
</gene>